<evidence type="ECO:0000256" key="5">
    <source>
        <dbReference type="ARBA" id="ARBA00023274"/>
    </source>
</evidence>
<evidence type="ECO:0000256" key="6">
    <source>
        <dbReference type="ARBA" id="ARBA00035132"/>
    </source>
</evidence>
<dbReference type="OrthoDB" id="5980584at2759"/>
<dbReference type="GO" id="GO:0005840">
    <property type="term" value="C:ribosome"/>
    <property type="evidence" value="ECO:0007669"/>
    <property type="project" value="UniProtKB-KW"/>
</dbReference>
<dbReference type="InParanoid" id="A0A1V9XUU4"/>
<reference evidence="7 8" key="1">
    <citation type="journal article" date="2017" name="Gigascience">
        <title>Draft genome of the honey bee ectoparasitic mite, Tropilaelaps mercedesae, is shaped by the parasitic life history.</title>
        <authorList>
            <person name="Dong X."/>
            <person name="Armstrong S.D."/>
            <person name="Xia D."/>
            <person name="Makepeace B.L."/>
            <person name="Darby A.C."/>
            <person name="Kadowaki T."/>
        </authorList>
    </citation>
    <scope>NUCLEOTIDE SEQUENCE [LARGE SCALE GENOMIC DNA]</scope>
    <source>
        <strain evidence="7">Wuxi-XJTLU</strain>
    </source>
</reference>
<accession>A0A1V9XUU4</accession>
<name>A0A1V9XUU4_9ACAR</name>
<keyword evidence="5" id="KW-0687">Ribonucleoprotein</keyword>
<evidence type="ECO:0000256" key="4">
    <source>
        <dbReference type="ARBA" id="ARBA00023128"/>
    </source>
</evidence>
<gene>
    <name evidence="7" type="ORF">BIW11_07220</name>
</gene>
<keyword evidence="8" id="KW-1185">Reference proteome</keyword>
<dbReference type="GO" id="GO:0005739">
    <property type="term" value="C:mitochondrion"/>
    <property type="evidence" value="ECO:0007669"/>
    <property type="project" value="UniProtKB-SubCell"/>
</dbReference>
<comment type="caution">
    <text evidence="7">The sequence shown here is derived from an EMBL/GenBank/DDBJ whole genome shotgun (WGS) entry which is preliminary data.</text>
</comment>
<dbReference type="Proteomes" id="UP000192247">
    <property type="component" value="Unassembled WGS sequence"/>
</dbReference>
<evidence type="ECO:0000256" key="1">
    <source>
        <dbReference type="ARBA" id="ARBA00004173"/>
    </source>
</evidence>
<organism evidence="7 8">
    <name type="scientific">Tropilaelaps mercedesae</name>
    <dbReference type="NCBI Taxonomy" id="418985"/>
    <lineage>
        <taxon>Eukaryota</taxon>
        <taxon>Metazoa</taxon>
        <taxon>Ecdysozoa</taxon>
        <taxon>Arthropoda</taxon>
        <taxon>Chelicerata</taxon>
        <taxon>Arachnida</taxon>
        <taxon>Acari</taxon>
        <taxon>Parasitiformes</taxon>
        <taxon>Mesostigmata</taxon>
        <taxon>Gamasina</taxon>
        <taxon>Dermanyssoidea</taxon>
        <taxon>Laelapidae</taxon>
        <taxon>Tropilaelaps</taxon>
    </lineage>
</organism>
<keyword evidence="3 7" id="KW-0689">Ribosomal protein</keyword>
<dbReference type="PANTHER" id="PTHR13362:SF2">
    <property type="entry name" value="SMALL RIBOSOMAL SUBUNIT PROTEIN MS33"/>
    <property type="match status" value="1"/>
</dbReference>
<dbReference type="InterPro" id="IPR013219">
    <property type="entry name" value="Ribosomal_mS33"/>
</dbReference>
<dbReference type="GO" id="GO:1990904">
    <property type="term" value="C:ribonucleoprotein complex"/>
    <property type="evidence" value="ECO:0007669"/>
    <property type="project" value="UniProtKB-KW"/>
</dbReference>
<evidence type="ECO:0000256" key="2">
    <source>
        <dbReference type="ARBA" id="ARBA00008970"/>
    </source>
</evidence>
<protein>
    <recommendedName>
        <fullName evidence="6">Small ribosomal subunit protein mS33</fullName>
    </recommendedName>
</protein>
<keyword evidence="4" id="KW-0496">Mitochondrion</keyword>
<dbReference type="EMBL" id="MNPL01003770">
    <property type="protein sequence ID" value="OQR77264.1"/>
    <property type="molecule type" value="Genomic_DNA"/>
</dbReference>
<comment type="subcellular location">
    <subcellularLocation>
        <location evidence="1">Mitochondrion</location>
    </subcellularLocation>
</comment>
<evidence type="ECO:0000256" key="3">
    <source>
        <dbReference type="ARBA" id="ARBA00022980"/>
    </source>
</evidence>
<proteinExistence type="inferred from homology"/>
<dbReference type="FunCoup" id="A0A1V9XUU4">
    <property type="interactions" value="496"/>
</dbReference>
<dbReference type="PANTHER" id="PTHR13362">
    <property type="entry name" value="MITOCHONDRIAL RIBOSOMAL PROTEIN S33"/>
    <property type="match status" value="1"/>
</dbReference>
<evidence type="ECO:0000313" key="7">
    <source>
        <dbReference type="EMBL" id="OQR77264.1"/>
    </source>
</evidence>
<comment type="similarity">
    <text evidence="2">Belongs to the mitochondrion-specific ribosomal protein mS33 family.</text>
</comment>
<dbReference type="AlphaFoldDB" id="A0A1V9XUU4"/>
<sequence length="104" mass="12326">MSSSSYAIRMAKLSARVFVEHPPGKKTRRIHRLLSAKPNDLEKEVVNYYPPHHDWTRLMYHVRAHGLFRDEHQDFRDEIRRLRILRGKMPVIKGEGKRAILANK</sequence>
<dbReference type="Pfam" id="PF08293">
    <property type="entry name" value="MRP-S33"/>
    <property type="match status" value="1"/>
</dbReference>
<evidence type="ECO:0000313" key="8">
    <source>
        <dbReference type="Proteomes" id="UP000192247"/>
    </source>
</evidence>
<dbReference type="STRING" id="418985.A0A1V9XUU4"/>